<dbReference type="PANTHER" id="PTHR43669:SF6">
    <property type="entry name" value="DECAPRENYLPHOSPHORYL-2-KETO-BETA-D-ERYTHRO-PENTOSE REDUCTASE"/>
    <property type="match status" value="1"/>
</dbReference>
<reference evidence="3" key="1">
    <citation type="journal article" date="2014" name="Int. J. Syst. Evol. Microbiol.">
        <title>Complete genome sequence of Corynebacterium casei LMG S-19264T (=DSM 44701T), isolated from a smear-ripened cheese.</title>
        <authorList>
            <consortium name="US DOE Joint Genome Institute (JGI-PGF)"/>
            <person name="Walter F."/>
            <person name="Albersmeier A."/>
            <person name="Kalinowski J."/>
            <person name="Ruckert C."/>
        </authorList>
    </citation>
    <scope>NUCLEOTIDE SEQUENCE</scope>
    <source>
        <strain evidence="3">CGMCC 1.12827</strain>
    </source>
</reference>
<dbReference type="Proteomes" id="UP000621454">
    <property type="component" value="Unassembled WGS sequence"/>
</dbReference>
<dbReference type="AlphaFoldDB" id="A0A916T1E5"/>
<keyword evidence="4" id="KW-1185">Reference proteome</keyword>
<dbReference type="Pfam" id="PF00106">
    <property type="entry name" value="adh_short"/>
    <property type="match status" value="1"/>
</dbReference>
<dbReference type="Gene3D" id="3.40.50.720">
    <property type="entry name" value="NAD(P)-binding Rossmann-like Domain"/>
    <property type="match status" value="1"/>
</dbReference>
<evidence type="ECO:0000313" key="4">
    <source>
        <dbReference type="Proteomes" id="UP000621454"/>
    </source>
</evidence>
<comment type="similarity">
    <text evidence="1">Belongs to the short-chain dehydrogenases/reductases (SDR) family.</text>
</comment>
<reference evidence="3" key="2">
    <citation type="submission" date="2020-09" db="EMBL/GenBank/DDBJ databases">
        <authorList>
            <person name="Sun Q."/>
            <person name="Zhou Y."/>
        </authorList>
    </citation>
    <scope>NUCLEOTIDE SEQUENCE</scope>
    <source>
        <strain evidence="3">CGMCC 1.12827</strain>
    </source>
</reference>
<dbReference type="PROSITE" id="PS00061">
    <property type="entry name" value="ADH_SHORT"/>
    <property type="match status" value="1"/>
</dbReference>
<dbReference type="RefSeq" id="WP_188585544.1">
    <property type="nucleotide sequence ID" value="NZ_BMGC01000005.1"/>
</dbReference>
<dbReference type="PANTHER" id="PTHR43669">
    <property type="entry name" value="5-KETO-D-GLUCONATE 5-REDUCTASE"/>
    <property type="match status" value="1"/>
</dbReference>
<dbReference type="EMBL" id="BMGC01000005">
    <property type="protein sequence ID" value="GGB24144.1"/>
    <property type="molecule type" value="Genomic_DNA"/>
</dbReference>
<dbReference type="PRINTS" id="PR00081">
    <property type="entry name" value="GDHRDH"/>
</dbReference>
<protein>
    <submittedName>
        <fullName evidence="3">Short-chain dehydrogenase</fullName>
    </submittedName>
</protein>
<keyword evidence="2" id="KW-0560">Oxidoreductase</keyword>
<dbReference type="InterPro" id="IPR020904">
    <property type="entry name" value="Sc_DH/Rdtase_CS"/>
</dbReference>
<dbReference type="InterPro" id="IPR002347">
    <property type="entry name" value="SDR_fam"/>
</dbReference>
<dbReference type="GO" id="GO:0016491">
    <property type="term" value="F:oxidoreductase activity"/>
    <property type="evidence" value="ECO:0007669"/>
    <property type="project" value="UniProtKB-KW"/>
</dbReference>
<gene>
    <name evidence="3" type="ORF">GCM10011489_10520</name>
</gene>
<dbReference type="SUPFAM" id="SSF51735">
    <property type="entry name" value="NAD(P)-binding Rossmann-fold domains"/>
    <property type="match status" value="1"/>
</dbReference>
<name>A0A916T1E5_9ACTN</name>
<comment type="caution">
    <text evidence="3">The sequence shown here is derived from an EMBL/GenBank/DDBJ whole genome shotgun (WGS) entry which is preliminary data.</text>
</comment>
<sequence length="257" mass="27160">MPGARPDTEGSIVVFGGRSEIGLEVAVRLVSGKPVVLAARHADNLDAQRRQLLDAGATSVATIEFDADDTATHPDLVTSIAREHGPIGVAILAFGILGGQKRAERDAHHALQIVQTDYVGQVSVLTTLANCLREQASGAIIVFSSVAGVRVRRGNYVYGSTKAGLDGFSTGLSDALYGSGVHLLLARPGFVVGHMTADLMASGTRPAPLSRTAPQVADAVVSALHRGKHIVWIPGVLRPVFAVMRMVPQSLWRRLPR</sequence>
<evidence type="ECO:0000313" key="3">
    <source>
        <dbReference type="EMBL" id="GGB24144.1"/>
    </source>
</evidence>
<accession>A0A916T1E5</accession>
<organism evidence="3 4">
    <name type="scientific">Gordonia jinhuaensis</name>
    <dbReference type="NCBI Taxonomy" id="1517702"/>
    <lineage>
        <taxon>Bacteria</taxon>
        <taxon>Bacillati</taxon>
        <taxon>Actinomycetota</taxon>
        <taxon>Actinomycetes</taxon>
        <taxon>Mycobacteriales</taxon>
        <taxon>Gordoniaceae</taxon>
        <taxon>Gordonia</taxon>
    </lineage>
</organism>
<evidence type="ECO:0000256" key="1">
    <source>
        <dbReference type="ARBA" id="ARBA00006484"/>
    </source>
</evidence>
<evidence type="ECO:0000256" key="2">
    <source>
        <dbReference type="ARBA" id="ARBA00023002"/>
    </source>
</evidence>
<proteinExistence type="inferred from homology"/>
<dbReference type="InterPro" id="IPR036291">
    <property type="entry name" value="NAD(P)-bd_dom_sf"/>
</dbReference>